<dbReference type="Proteomes" id="UP000192907">
    <property type="component" value="Unassembled WGS sequence"/>
</dbReference>
<evidence type="ECO:0000313" key="2">
    <source>
        <dbReference type="Proteomes" id="UP000192907"/>
    </source>
</evidence>
<dbReference type="OrthoDB" id="1267957at2"/>
<organism evidence="1 2">
    <name type="scientific">Pseudobacteriovorax antillogorgiicola</name>
    <dbReference type="NCBI Taxonomy" id="1513793"/>
    <lineage>
        <taxon>Bacteria</taxon>
        <taxon>Pseudomonadati</taxon>
        <taxon>Bdellovibrionota</taxon>
        <taxon>Oligoflexia</taxon>
        <taxon>Oligoflexales</taxon>
        <taxon>Pseudobacteriovoracaceae</taxon>
        <taxon>Pseudobacteriovorax</taxon>
    </lineage>
</organism>
<protein>
    <submittedName>
        <fullName evidence="1">Uncharacterized protein</fullName>
    </submittedName>
</protein>
<proteinExistence type="predicted"/>
<dbReference type="EMBL" id="FWZT01000037">
    <property type="protein sequence ID" value="SMF81629.1"/>
    <property type="molecule type" value="Genomic_DNA"/>
</dbReference>
<reference evidence="2" key="1">
    <citation type="submission" date="2017-04" db="EMBL/GenBank/DDBJ databases">
        <authorList>
            <person name="Varghese N."/>
            <person name="Submissions S."/>
        </authorList>
    </citation>
    <scope>NUCLEOTIDE SEQUENCE [LARGE SCALE GENOMIC DNA]</scope>
    <source>
        <strain evidence="2">RKEM611</strain>
    </source>
</reference>
<dbReference type="RefSeq" id="WP_132319585.1">
    <property type="nucleotide sequence ID" value="NZ_FWZT01000037.1"/>
</dbReference>
<accession>A0A1Y6CVW8</accession>
<dbReference type="STRING" id="1513793.SAMN06296036_13725"/>
<evidence type="ECO:0000313" key="1">
    <source>
        <dbReference type="EMBL" id="SMF81629.1"/>
    </source>
</evidence>
<keyword evidence="2" id="KW-1185">Reference proteome</keyword>
<dbReference type="AlphaFoldDB" id="A0A1Y6CVW8"/>
<gene>
    <name evidence="1" type="ORF">SAMN06296036_13725</name>
</gene>
<sequence length="62" mass="6312">MPLAGTEKALASEIAGAIKSAQNETEGWEIAITKILQHITKNALVTGVCPPNGGPLTGGKIT</sequence>
<name>A0A1Y6CVW8_9BACT</name>